<keyword evidence="4 10" id="KW-0812">Transmembrane</keyword>
<feature type="transmembrane region" description="Helical" evidence="10">
    <location>
        <begin position="191"/>
        <end position="213"/>
    </location>
</feature>
<keyword evidence="2 10" id="KW-0444">Lipid biosynthesis</keyword>
<dbReference type="VEuPathDB" id="MicrosporidiaDB:VCUG_02162"/>
<keyword evidence="3 10" id="KW-0808">Transferase</keyword>
<dbReference type="GO" id="GO:0030148">
    <property type="term" value="P:sphingolipid biosynthetic process"/>
    <property type="evidence" value="ECO:0007669"/>
    <property type="project" value="TreeGrafter"/>
</dbReference>
<evidence type="ECO:0000256" key="9">
    <source>
        <dbReference type="ARBA" id="ARBA00023160"/>
    </source>
</evidence>
<dbReference type="Proteomes" id="UP000011081">
    <property type="component" value="Unassembled WGS sequence"/>
</dbReference>
<name>L2GSN2_VAVCU</name>
<dbReference type="GO" id="GO:0034625">
    <property type="term" value="P:fatty acid elongation, monounsaturated fatty acid"/>
    <property type="evidence" value="ECO:0007669"/>
    <property type="project" value="TreeGrafter"/>
</dbReference>
<comment type="caution">
    <text evidence="10">Lacks conserved residue(s) required for the propagation of feature annotation.</text>
</comment>
<keyword evidence="7 10" id="KW-0443">Lipid metabolism</keyword>
<evidence type="ECO:0000256" key="1">
    <source>
        <dbReference type="ARBA" id="ARBA00004141"/>
    </source>
</evidence>
<dbReference type="GeneID" id="19880029"/>
<feature type="transmembrane region" description="Helical" evidence="10">
    <location>
        <begin position="157"/>
        <end position="179"/>
    </location>
</feature>
<dbReference type="GO" id="GO:0042761">
    <property type="term" value="P:very long-chain fatty acid biosynthetic process"/>
    <property type="evidence" value="ECO:0007669"/>
    <property type="project" value="TreeGrafter"/>
</dbReference>
<evidence type="ECO:0000256" key="2">
    <source>
        <dbReference type="ARBA" id="ARBA00022516"/>
    </source>
</evidence>
<evidence type="ECO:0000256" key="8">
    <source>
        <dbReference type="ARBA" id="ARBA00023136"/>
    </source>
</evidence>
<keyword evidence="5 10" id="KW-0276">Fatty acid metabolism</keyword>
<gene>
    <name evidence="11" type="ORF">VCUG_02162</name>
</gene>
<protein>
    <recommendedName>
        <fullName evidence="10">Elongation of fatty acids protein</fullName>
        <ecNumber evidence="10">2.3.1.-</ecNumber>
    </recommendedName>
</protein>
<keyword evidence="6 10" id="KW-1133">Transmembrane helix</keyword>
<accession>L2GSN2</accession>
<dbReference type="STRING" id="948595.L2GSN2"/>
<dbReference type="GO" id="GO:0034626">
    <property type="term" value="P:fatty acid elongation, polyunsaturated fatty acid"/>
    <property type="evidence" value="ECO:0007669"/>
    <property type="project" value="TreeGrafter"/>
</dbReference>
<dbReference type="InParanoid" id="L2GSN2"/>
<evidence type="ECO:0000256" key="4">
    <source>
        <dbReference type="ARBA" id="ARBA00022692"/>
    </source>
</evidence>
<comment type="similarity">
    <text evidence="10">Belongs to the ELO family.</text>
</comment>
<comment type="subcellular location">
    <subcellularLocation>
        <location evidence="1">Membrane</location>
        <topology evidence="1">Multi-pass membrane protein</topology>
    </subcellularLocation>
</comment>
<dbReference type="EMBL" id="GL877449">
    <property type="protein sequence ID" value="ELA46357.1"/>
    <property type="molecule type" value="Genomic_DNA"/>
</dbReference>
<dbReference type="OrthoDB" id="10259681at2759"/>
<dbReference type="InterPro" id="IPR002076">
    <property type="entry name" value="ELO_fam"/>
</dbReference>
<feature type="transmembrane region" description="Helical" evidence="10">
    <location>
        <begin position="53"/>
        <end position="74"/>
    </location>
</feature>
<dbReference type="GO" id="GO:0009922">
    <property type="term" value="F:fatty acid elongase activity"/>
    <property type="evidence" value="ECO:0007669"/>
    <property type="project" value="InterPro"/>
</dbReference>
<evidence type="ECO:0000256" key="7">
    <source>
        <dbReference type="ARBA" id="ARBA00023098"/>
    </source>
</evidence>
<evidence type="ECO:0000256" key="3">
    <source>
        <dbReference type="ARBA" id="ARBA00022679"/>
    </source>
</evidence>
<keyword evidence="8 10" id="KW-0472">Membrane</keyword>
<dbReference type="Pfam" id="PF01151">
    <property type="entry name" value="ELO"/>
    <property type="match status" value="1"/>
</dbReference>
<evidence type="ECO:0000256" key="10">
    <source>
        <dbReference type="RuleBase" id="RU361115"/>
    </source>
</evidence>
<dbReference type="HOGENOM" id="CLU_017661_0_0_1"/>
<organism evidence="11 12">
    <name type="scientific">Vavraia culicis (isolate floridensis)</name>
    <name type="common">Microsporidian parasite</name>
    <dbReference type="NCBI Taxonomy" id="948595"/>
    <lineage>
        <taxon>Eukaryota</taxon>
        <taxon>Fungi</taxon>
        <taxon>Fungi incertae sedis</taxon>
        <taxon>Microsporidia</taxon>
        <taxon>Pleistophoridae</taxon>
        <taxon>Vavraia</taxon>
    </lineage>
</organism>
<proteinExistence type="inferred from homology"/>
<dbReference type="GO" id="GO:0019367">
    <property type="term" value="P:fatty acid elongation, saturated fatty acid"/>
    <property type="evidence" value="ECO:0007669"/>
    <property type="project" value="TreeGrafter"/>
</dbReference>
<comment type="catalytic activity">
    <reaction evidence="10">
        <text>an acyl-CoA + malonyl-CoA + H(+) = a 3-oxoacyl-CoA + CO2 + CoA</text>
        <dbReference type="Rhea" id="RHEA:50252"/>
        <dbReference type="ChEBI" id="CHEBI:15378"/>
        <dbReference type="ChEBI" id="CHEBI:16526"/>
        <dbReference type="ChEBI" id="CHEBI:57287"/>
        <dbReference type="ChEBI" id="CHEBI:57384"/>
        <dbReference type="ChEBI" id="CHEBI:58342"/>
        <dbReference type="ChEBI" id="CHEBI:90726"/>
    </reaction>
    <physiologicalReaction direction="left-to-right" evidence="10">
        <dbReference type="Rhea" id="RHEA:50253"/>
    </physiologicalReaction>
</comment>
<evidence type="ECO:0000313" key="12">
    <source>
        <dbReference type="Proteomes" id="UP000011081"/>
    </source>
</evidence>
<feature type="transmembrane region" description="Helical" evidence="10">
    <location>
        <begin position="225"/>
        <end position="249"/>
    </location>
</feature>
<dbReference type="AlphaFoldDB" id="L2GSN2"/>
<reference evidence="12" key="1">
    <citation type="submission" date="2011-03" db="EMBL/GenBank/DDBJ databases">
        <title>The genome sequence of Vavraia culicis strain floridensis.</title>
        <authorList>
            <consortium name="The Broad Institute Genome Sequencing Platform"/>
            <person name="Cuomo C."/>
            <person name="Becnel J."/>
            <person name="Sanscrainte N."/>
            <person name="Young S.K."/>
            <person name="Zeng Q."/>
            <person name="Gargeya S."/>
            <person name="Fitzgerald M."/>
            <person name="Haas B."/>
            <person name="Abouelleil A."/>
            <person name="Alvarado L."/>
            <person name="Arachchi H.M."/>
            <person name="Berlin A."/>
            <person name="Chapman S.B."/>
            <person name="Gearin G."/>
            <person name="Goldberg J."/>
            <person name="Griggs A."/>
            <person name="Gujja S."/>
            <person name="Hansen M."/>
            <person name="Heiman D."/>
            <person name="Howarth C."/>
            <person name="Larimer J."/>
            <person name="Lui A."/>
            <person name="MacDonald P.J.P."/>
            <person name="McCowen C."/>
            <person name="Montmayeur A."/>
            <person name="Murphy C."/>
            <person name="Neiman D."/>
            <person name="Pearson M."/>
            <person name="Priest M."/>
            <person name="Roberts A."/>
            <person name="Saif S."/>
            <person name="Shea T."/>
            <person name="Sisk P."/>
            <person name="Stolte C."/>
            <person name="Sykes S."/>
            <person name="Wortman J."/>
            <person name="Nusbaum C."/>
            <person name="Birren B."/>
        </authorList>
    </citation>
    <scope>NUCLEOTIDE SEQUENCE [LARGE SCALE GENOMIC DNA]</scope>
    <source>
        <strain evidence="12">floridensis</strain>
    </source>
</reference>
<evidence type="ECO:0000256" key="5">
    <source>
        <dbReference type="ARBA" id="ARBA00022832"/>
    </source>
</evidence>
<dbReference type="GO" id="GO:0005789">
    <property type="term" value="C:endoplasmic reticulum membrane"/>
    <property type="evidence" value="ECO:0007669"/>
    <property type="project" value="TreeGrafter"/>
</dbReference>
<dbReference type="PANTHER" id="PTHR11157:SF169">
    <property type="entry name" value="ELONGATION OF FATTY ACIDS PROTEIN"/>
    <property type="match status" value="1"/>
</dbReference>
<keyword evidence="9 10" id="KW-0275">Fatty acid biosynthesis</keyword>
<dbReference type="OMA" id="ITFINMA"/>
<dbReference type="EC" id="2.3.1.-" evidence="10"/>
<evidence type="ECO:0000256" key="6">
    <source>
        <dbReference type="ARBA" id="ARBA00022989"/>
    </source>
</evidence>
<dbReference type="FunCoup" id="L2GSN2">
    <property type="interactions" value="74"/>
</dbReference>
<sequence>MKTLMNLSIQECLYEISMDWRTPFIATILYLVYVRHQNNRLRGAVATERSLLSFVSLLMIVHNIVLAAFSMYVFKQNAPFIFNRFRSVSFKMFCADEDKYIFNHVHYWSWVFYLSKIYEIMDTVILHLNKKRATFLQCYHHAGAIFATYLFCKAESHMAWIFVVLNSFVHSVMYLYYLISVFRIRIRFKKIITTMQMTQFILGYVLIAMHFIGGQRFSSDLKKRVLEIITIIFNVGYVMFLFILFKMFFKKEYQKKKSKTITKVTTNSESRESLPGIVAS</sequence>
<dbReference type="PANTHER" id="PTHR11157">
    <property type="entry name" value="FATTY ACID ACYL TRANSFERASE-RELATED"/>
    <property type="match status" value="1"/>
</dbReference>
<keyword evidence="12" id="KW-1185">Reference proteome</keyword>
<dbReference type="RefSeq" id="XP_008075175.1">
    <property type="nucleotide sequence ID" value="XM_008076984.1"/>
</dbReference>
<evidence type="ECO:0000313" key="11">
    <source>
        <dbReference type="EMBL" id="ELA46357.1"/>
    </source>
</evidence>